<reference evidence="2" key="1">
    <citation type="journal article" date="2016" name="Nat. Biotechnol.">
        <title>Sequencing wild and cultivated cassava and related species reveals extensive interspecific hybridization and genetic diversity.</title>
        <authorList>
            <person name="Bredeson J.V."/>
            <person name="Lyons J.B."/>
            <person name="Prochnik S.E."/>
            <person name="Wu G.A."/>
            <person name="Ha C.M."/>
            <person name="Edsinger-Gonzales E."/>
            <person name="Grimwood J."/>
            <person name="Schmutz J."/>
            <person name="Rabbi I.Y."/>
            <person name="Egesi C."/>
            <person name="Nauluvula P."/>
            <person name="Lebot V."/>
            <person name="Ndunguru J."/>
            <person name="Mkamilo G."/>
            <person name="Bart R.S."/>
            <person name="Setter T.L."/>
            <person name="Gleadow R.M."/>
            <person name="Kulakow P."/>
            <person name="Ferguson M.E."/>
            <person name="Rounsley S."/>
            <person name="Rokhsar D.S."/>
        </authorList>
    </citation>
    <scope>NUCLEOTIDE SEQUENCE [LARGE SCALE GENOMIC DNA]</scope>
    <source>
        <strain evidence="2">cv. AM560-2</strain>
    </source>
</reference>
<sequence>MYFCDLKLTSHNKGPWSRDLHEDFAWACRYFGTVSGKLRMTGEEKCTWGLVA</sequence>
<evidence type="ECO:0000313" key="2">
    <source>
        <dbReference type="Proteomes" id="UP000091857"/>
    </source>
</evidence>
<name>A0ACB7H9W0_MANES</name>
<dbReference type="Proteomes" id="UP000091857">
    <property type="component" value="Chromosome 8"/>
</dbReference>
<gene>
    <name evidence="1" type="ORF">MANES_08G054850v8</name>
</gene>
<accession>A0ACB7H9W0</accession>
<keyword evidence="2" id="KW-1185">Reference proteome</keyword>
<proteinExistence type="predicted"/>
<evidence type="ECO:0000313" key="1">
    <source>
        <dbReference type="EMBL" id="KAG8648961.1"/>
    </source>
</evidence>
<comment type="caution">
    <text evidence="1">The sequence shown here is derived from an EMBL/GenBank/DDBJ whole genome shotgun (WGS) entry which is preliminary data.</text>
</comment>
<organism evidence="1 2">
    <name type="scientific">Manihot esculenta</name>
    <name type="common">Cassava</name>
    <name type="synonym">Jatropha manihot</name>
    <dbReference type="NCBI Taxonomy" id="3983"/>
    <lineage>
        <taxon>Eukaryota</taxon>
        <taxon>Viridiplantae</taxon>
        <taxon>Streptophyta</taxon>
        <taxon>Embryophyta</taxon>
        <taxon>Tracheophyta</taxon>
        <taxon>Spermatophyta</taxon>
        <taxon>Magnoliopsida</taxon>
        <taxon>eudicotyledons</taxon>
        <taxon>Gunneridae</taxon>
        <taxon>Pentapetalae</taxon>
        <taxon>rosids</taxon>
        <taxon>fabids</taxon>
        <taxon>Malpighiales</taxon>
        <taxon>Euphorbiaceae</taxon>
        <taxon>Crotonoideae</taxon>
        <taxon>Manihoteae</taxon>
        <taxon>Manihot</taxon>
    </lineage>
</organism>
<dbReference type="EMBL" id="CM004394">
    <property type="protein sequence ID" value="KAG8648961.1"/>
    <property type="molecule type" value="Genomic_DNA"/>
</dbReference>
<protein>
    <submittedName>
        <fullName evidence="1">Uncharacterized protein</fullName>
    </submittedName>
</protein>